<dbReference type="Proteomes" id="UP000324222">
    <property type="component" value="Unassembled WGS sequence"/>
</dbReference>
<organism evidence="1 2">
    <name type="scientific">Portunus trituberculatus</name>
    <name type="common">Swimming crab</name>
    <name type="synonym">Neptunus trituberculatus</name>
    <dbReference type="NCBI Taxonomy" id="210409"/>
    <lineage>
        <taxon>Eukaryota</taxon>
        <taxon>Metazoa</taxon>
        <taxon>Ecdysozoa</taxon>
        <taxon>Arthropoda</taxon>
        <taxon>Crustacea</taxon>
        <taxon>Multicrustacea</taxon>
        <taxon>Malacostraca</taxon>
        <taxon>Eumalacostraca</taxon>
        <taxon>Eucarida</taxon>
        <taxon>Decapoda</taxon>
        <taxon>Pleocyemata</taxon>
        <taxon>Brachyura</taxon>
        <taxon>Eubrachyura</taxon>
        <taxon>Portunoidea</taxon>
        <taxon>Portunidae</taxon>
        <taxon>Portuninae</taxon>
        <taxon>Portunus</taxon>
    </lineage>
</organism>
<dbReference type="EMBL" id="VSRR010007394">
    <property type="protein sequence ID" value="MPC46815.1"/>
    <property type="molecule type" value="Genomic_DNA"/>
</dbReference>
<reference evidence="1 2" key="1">
    <citation type="submission" date="2019-05" db="EMBL/GenBank/DDBJ databases">
        <title>Another draft genome of Portunus trituberculatus and its Hox gene families provides insights of decapod evolution.</title>
        <authorList>
            <person name="Jeong J.-H."/>
            <person name="Song I."/>
            <person name="Kim S."/>
            <person name="Choi T."/>
            <person name="Kim D."/>
            <person name="Ryu S."/>
            <person name="Kim W."/>
        </authorList>
    </citation>
    <scope>NUCLEOTIDE SEQUENCE [LARGE SCALE GENOMIC DNA]</scope>
    <source>
        <tissue evidence="1">Muscle</tissue>
    </source>
</reference>
<sequence length="67" mass="7192">MSEPVSACVGLQAAILVQITSIKDCRVMAALPEIQWQPFDICPGHIHQTPTMVARLTGGSRPPVAPR</sequence>
<evidence type="ECO:0000313" key="1">
    <source>
        <dbReference type="EMBL" id="MPC46815.1"/>
    </source>
</evidence>
<comment type="caution">
    <text evidence="1">The sequence shown here is derived from an EMBL/GenBank/DDBJ whole genome shotgun (WGS) entry which is preliminary data.</text>
</comment>
<name>A0A5B7FMY2_PORTR</name>
<dbReference type="AlphaFoldDB" id="A0A5B7FMY2"/>
<accession>A0A5B7FMY2</accession>
<keyword evidence="2" id="KW-1185">Reference proteome</keyword>
<gene>
    <name evidence="1" type="ORF">E2C01_040544</name>
</gene>
<protein>
    <submittedName>
        <fullName evidence="1">Uncharacterized protein</fullName>
    </submittedName>
</protein>
<evidence type="ECO:0000313" key="2">
    <source>
        <dbReference type="Proteomes" id="UP000324222"/>
    </source>
</evidence>
<proteinExistence type="predicted"/>